<accession>A0ACC0AJJ0</accession>
<evidence type="ECO:0000313" key="1">
    <source>
        <dbReference type="EMBL" id="KAI5660771.1"/>
    </source>
</evidence>
<protein>
    <submittedName>
        <fullName evidence="1">Uncharacterized protein</fullName>
    </submittedName>
</protein>
<reference evidence="2" key="1">
    <citation type="journal article" date="2023" name="Nat. Plants">
        <title>Single-cell RNA sequencing provides a high-resolution roadmap for understanding the multicellular compartmentation of specialized metabolism.</title>
        <authorList>
            <person name="Sun S."/>
            <person name="Shen X."/>
            <person name="Li Y."/>
            <person name="Li Y."/>
            <person name="Wang S."/>
            <person name="Li R."/>
            <person name="Zhang H."/>
            <person name="Shen G."/>
            <person name="Guo B."/>
            <person name="Wei J."/>
            <person name="Xu J."/>
            <person name="St-Pierre B."/>
            <person name="Chen S."/>
            <person name="Sun C."/>
        </authorList>
    </citation>
    <scope>NUCLEOTIDE SEQUENCE [LARGE SCALE GENOMIC DNA]</scope>
</reference>
<dbReference type="EMBL" id="CM044705">
    <property type="protein sequence ID" value="KAI5660771.1"/>
    <property type="molecule type" value="Genomic_DNA"/>
</dbReference>
<sequence>MSDNLPQELLIESDNLPSEILIDILIRVPVKSLVCFTLVSKSWHALITSPSFITAHLNRIQHQNDLTSLMLLRRYTSDDLKEHYSLLADEEILSDEDDNGDNSFALKSTELRFPVKTGIGYCRIVGSCNGLVCLSHDLFGTTKHITLWNPSIQKHVTSPLPTINPPLPYMFVLGFGVDSRQDYKVVRIVYHREKDFDYELPAEVEVYTLSLGFWRRITSAGLRFYVEDFIWSQAFVNAAVHWIAYQPREKINGGSFCSLIIAFSMDNEKFNEIMLPDALANELARNLTIKTYKDSLAVIKYERGLVNSSCTVWVMKEYGVVESWTRMYSIDLVGKRDRVVGFRKNGHILVSRESGELATYDPKTCATKKRGIFGSFRAFYADSFLQTLVLLERQNVVAEEE</sequence>
<name>A0ACC0AJJ0_CATRO</name>
<evidence type="ECO:0000313" key="2">
    <source>
        <dbReference type="Proteomes" id="UP001060085"/>
    </source>
</evidence>
<organism evidence="1 2">
    <name type="scientific">Catharanthus roseus</name>
    <name type="common">Madagascar periwinkle</name>
    <name type="synonym">Vinca rosea</name>
    <dbReference type="NCBI Taxonomy" id="4058"/>
    <lineage>
        <taxon>Eukaryota</taxon>
        <taxon>Viridiplantae</taxon>
        <taxon>Streptophyta</taxon>
        <taxon>Embryophyta</taxon>
        <taxon>Tracheophyta</taxon>
        <taxon>Spermatophyta</taxon>
        <taxon>Magnoliopsida</taxon>
        <taxon>eudicotyledons</taxon>
        <taxon>Gunneridae</taxon>
        <taxon>Pentapetalae</taxon>
        <taxon>asterids</taxon>
        <taxon>lamiids</taxon>
        <taxon>Gentianales</taxon>
        <taxon>Apocynaceae</taxon>
        <taxon>Rauvolfioideae</taxon>
        <taxon>Vinceae</taxon>
        <taxon>Catharanthinae</taxon>
        <taxon>Catharanthus</taxon>
    </lineage>
</organism>
<gene>
    <name evidence="1" type="ORF">M9H77_20094</name>
</gene>
<proteinExistence type="predicted"/>
<keyword evidence="2" id="KW-1185">Reference proteome</keyword>
<comment type="caution">
    <text evidence="1">The sequence shown here is derived from an EMBL/GenBank/DDBJ whole genome shotgun (WGS) entry which is preliminary data.</text>
</comment>
<dbReference type="Proteomes" id="UP001060085">
    <property type="component" value="Linkage Group LG05"/>
</dbReference>